<dbReference type="EMBL" id="CP092488">
    <property type="protein sequence ID" value="UMB68790.1"/>
    <property type="molecule type" value="Genomic_DNA"/>
</dbReference>
<dbReference type="InterPro" id="IPR057574">
    <property type="entry name" value="nSTAND_NTPase5_dom"/>
</dbReference>
<dbReference type="Proteomes" id="UP001055336">
    <property type="component" value="Chromosome"/>
</dbReference>
<accession>A0ABY3VHA3</accession>
<dbReference type="Gene3D" id="1.25.40.10">
    <property type="entry name" value="Tetratricopeptide repeat domain"/>
    <property type="match status" value="1"/>
</dbReference>
<keyword evidence="4" id="KW-1185">Reference proteome</keyword>
<protein>
    <recommendedName>
        <fullName evidence="5">Aminoglycoside phosphotransferase domain-containing protein</fullName>
    </recommendedName>
</protein>
<dbReference type="SUPFAM" id="SSF81901">
    <property type="entry name" value="HCP-like"/>
    <property type="match status" value="1"/>
</dbReference>
<dbReference type="InterPro" id="IPR011990">
    <property type="entry name" value="TPR-like_helical_dom_sf"/>
</dbReference>
<dbReference type="Pfam" id="PF19974">
    <property type="entry name" value="TCAD9"/>
    <property type="match status" value="1"/>
</dbReference>
<dbReference type="SUPFAM" id="SSF56112">
    <property type="entry name" value="Protein kinase-like (PK-like)"/>
    <property type="match status" value="1"/>
</dbReference>
<feature type="domain" description="Ternary complex associated" evidence="1">
    <location>
        <begin position="129"/>
        <end position="331"/>
    </location>
</feature>
<dbReference type="InterPro" id="IPR045544">
    <property type="entry name" value="TCAD9"/>
</dbReference>
<dbReference type="PANTHER" id="PTHR16155">
    <property type="entry name" value="DED DOMAIN-CONTAINING PROTEIN"/>
    <property type="match status" value="1"/>
</dbReference>
<proteinExistence type="predicted"/>
<feature type="domain" description="Novel STAND NTPase 5" evidence="2">
    <location>
        <begin position="592"/>
        <end position="724"/>
    </location>
</feature>
<dbReference type="Pfam" id="PF25199">
    <property type="entry name" value="nSTAND_NTPase5"/>
    <property type="match status" value="1"/>
</dbReference>
<dbReference type="Gene3D" id="3.90.1200.10">
    <property type="match status" value="1"/>
</dbReference>
<evidence type="ECO:0000313" key="4">
    <source>
        <dbReference type="Proteomes" id="UP001055336"/>
    </source>
</evidence>
<gene>
    <name evidence="3" type="ORF">MKK62_20655</name>
</gene>
<evidence type="ECO:0008006" key="5">
    <source>
        <dbReference type="Google" id="ProtNLM"/>
    </source>
</evidence>
<dbReference type="PANTHER" id="PTHR16155:SF19">
    <property type="entry name" value="DED DOMAIN-CONTAINING PROTEIN"/>
    <property type="match status" value="1"/>
</dbReference>
<name>A0ABY3VHA3_9MYCO</name>
<evidence type="ECO:0000259" key="1">
    <source>
        <dbReference type="Pfam" id="PF19974"/>
    </source>
</evidence>
<dbReference type="InterPro" id="IPR011009">
    <property type="entry name" value="Kinase-like_dom_sf"/>
</dbReference>
<organism evidence="3 4">
    <name type="scientific">Mycobacterium paraterrae</name>
    <dbReference type="NCBI Taxonomy" id="577492"/>
    <lineage>
        <taxon>Bacteria</taxon>
        <taxon>Bacillati</taxon>
        <taxon>Actinomycetota</taxon>
        <taxon>Actinomycetes</taxon>
        <taxon>Mycobacteriales</taxon>
        <taxon>Mycobacteriaceae</taxon>
        <taxon>Mycobacterium</taxon>
    </lineage>
</organism>
<evidence type="ECO:0000259" key="2">
    <source>
        <dbReference type="Pfam" id="PF25199"/>
    </source>
</evidence>
<evidence type="ECO:0000313" key="3">
    <source>
        <dbReference type="EMBL" id="UMB68790.1"/>
    </source>
</evidence>
<dbReference type="RefSeq" id="WP_240260364.1">
    <property type="nucleotide sequence ID" value="NZ_CP092488.2"/>
</dbReference>
<sequence>MAESAAPKLNGQYILKVQTVASPDGSSYQAFLERHEGFANGHVPDLVFAHSSSGFRIEIYDVAGFSLDTVRTLENVSKFDDREVAAAIASAGLLAAQLDAQGEVTYDHDIKMTLRDWLGADFPDNPRGKRISLVRESIGVETDGSTFHFEGELLPDPVSILSLSTDNKIGILTGLSHGDLHPGNILVRGSFSQGAREYWIIDPNWSVPGPLLYDQAYLEVALLLNNLSACPDSRFTALLGAMDDQPTLVRSEVDLMGSVLVNLLKSIRRKNHEVLAEKEPKRGDLWRLQSKLARIAAGLNWAAKPLDDLALQQAAYVYAAWTTRQWAQRHEPDLWENLVSSARPIQTATIAADAEAIRLWDPFHKAGQSIDVYVIADKIDASHVLDSMSTVPWVSIIDLDPQSDLSGTQSTLLENLKIHRHTVVYGERAQRSLPTTSTNWLMANGWASRGEPSAKDHLEWRRRGYLARVRQLVDYVADHTTAADAAVLLLHSGRSSNSMQDVYDYIDERYGGVQYRLDLTVEQDRPGFDLDRFFASVGPSLAELSPAERTLPGASGPVRIDPADLYRLEVELEVLHSAVLQTEAASPPPTDEFWRGRPPTWGELDAGIDLPRDATPGLIRDLRNNLEHNRLIVVTLDHSPGAGGTTAARRAAWDLHYEYPTVLLRRYSPLTAERIDELHQALGRAVLVIADAADMEEWDFGALLAELQSRNSRAVILSLHRSNTRDSDSHHIFDPMSEKEKSLFIGEYAVRAVDPVAKKRLDDLRRRRIGEVPDQYFSPFYFGLCAFDNEFSGLDRYVHHHTVGLTKSQREIAEYLALMTQYGQGGIPADLIRRWLDADPPESGSLTDEYLSSLLGPDLRHLVVSSGGYLRLLHPLVANEVLEADKADGSRTSLAQVSVNFIRKVASYLGSGSRPATEMLFSLFIRREPNEQLSELVGQMSDPEGELVFEELTNLYPNEAHFWNHRGRFHIYRVKGDFSKAEEYLQRAVEESEGADTLHYHTLGMVRRFWIEYELTEALKNRTVSSPAELLSVLKPLFDSAMDAFAHARNDAARSYGWVSPIQMIHYVLGGLVQVAGADSLTALIESKSDVTLWIASQLEQAESLLEEIRATEGERRNGGYHRRLLDSLTLLYGNIDELLERWRSAKKEDPDSVALGLVLGRTLFASKGRDWSTVAEADCREIYQTMRPTIEEGRAKDADLRIWFQAYRRLPEYSEQDAKERLSWYSEHRDSLDASYYMYILQFLAWLRKDLTTQDSTRVYLDKCKRLSAGRRRDWSYEWYGVERRPHILVHHTELGRRKREPQGFWEKPDELERIDGIIDRIRGPQAGEIRVAGGQLTAFFVPGNKFLATRDINAAVDFFLGFSYSGLRAWEADYPGLPKAHRTGRITSSKQGRSVPLGGGMDRPLGGDGTSGAVVQDQGIGTGALDKSAGKVVVQQIAEQLPGGDPRRRIAVVISKAVDTARAGGQALQGVDVGNAIVSSLGSSEYKRFKSTTGSLRTAVESLGFSTADTEGGFSVDFPD</sequence>
<reference evidence="3" key="1">
    <citation type="submission" date="2022-08" db="EMBL/GenBank/DDBJ databases">
        <title>Whole genome sequencing of non-tuberculosis mycobacteria type-strains.</title>
        <authorList>
            <person name="Igarashi Y."/>
            <person name="Osugi A."/>
            <person name="Mitarai S."/>
        </authorList>
    </citation>
    <scope>NUCLEOTIDE SEQUENCE</scope>
    <source>
        <strain evidence="3">DSM 45127</strain>
    </source>
</reference>